<reference evidence="1" key="2">
    <citation type="submission" date="2013-10" db="EMBL/GenBank/DDBJ databases">
        <authorList>
            <person name="Aslett M."/>
        </authorList>
    </citation>
    <scope>NUCLEOTIDE SEQUENCE [LARGE SCALE GENOMIC DNA]</scope>
    <source>
        <strain evidence="1">Houghton</strain>
    </source>
</reference>
<keyword evidence="2" id="KW-1185">Reference proteome</keyword>
<dbReference type="AlphaFoldDB" id="U6L1S5"/>
<reference evidence="1" key="1">
    <citation type="submission" date="2013-10" db="EMBL/GenBank/DDBJ databases">
        <title>Genomic analysis of the causative agents of coccidiosis in chickens.</title>
        <authorList>
            <person name="Reid A.J."/>
            <person name="Blake D."/>
            <person name="Billington K."/>
            <person name="Browne H."/>
            <person name="Dunn M."/>
            <person name="Hung S."/>
            <person name="Kawahara F."/>
            <person name="Miranda-Saavedra D."/>
            <person name="Mourier T."/>
            <person name="Nagra H."/>
            <person name="Otto T.D."/>
            <person name="Rawlings N."/>
            <person name="Sanchez A."/>
            <person name="Sanders M."/>
            <person name="Subramaniam C."/>
            <person name="Tay Y."/>
            <person name="Dear P."/>
            <person name="Doerig C."/>
            <person name="Gruber A."/>
            <person name="Parkinson J."/>
            <person name="Shirley M."/>
            <person name="Wan K.L."/>
            <person name="Berriman M."/>
            <person name="Tomley F."/>
            <person name="Pain A."/>
        </authorList>
    </citation>
    <scope>NUCLEOTIDE SEQUENCE [LARGE SCALE GENOMIC DNA]</scope>
    <source>
        <strain evidence="1">Houghton</strain>
    </source>
</reference>
<evidence type="ECO:0000313" key="1">
    <source>
        <dbReference type="EMBL" id="CDJ44357.1"/>
    </source>
</evidence>
<accession>U6L1S5</accession>
<dbReference type="GeneID" id="25256358"/>
<gene>
    <name evidence="1" type="ORF">ETH_00036585</name>
</gene>
<dbReference type="EMBL" id="HG676949">
    <property type="protein sequence ID" value="CDJ44357.1"/>
    <property type="molecule type" value="Genomic_DNA"/>
</dbReference>
<evidence type="ECO:0000313" key="2">
    <source>
        <dbReference type="Proteomes" id="UP000030747"/>
    </source>
</evidence>
<organism evidence="1 2">
    <name type="scientific">Eimeria tenella</name>
    <name type="common">Coccidian parasite</name>
    <dbReference type="NCBI Taxonomy" id="5802"/>
    <lineage>
        <taxon>Eukaryota</taxon>
        <taxon>Sar</taxon>
        <taxon>Alveolata</taxon>
        <taxon>Apicomplexa</taxon>
        <taxon>Conoidasida</taxon>
        <taxon>Coccidia</taxon>
        <taxon>Eucoccidiorida</taxon>
        <taxon>Eimeriorina</taxon>
        <taxon>Eimeriidae</taxon>
        <taxon>Eimeria</taxon>
    </lineage>
</organism>
<name>U6L1S5_EIMTE</name>
<dbReference type="OrthoDB" id="354858at2759"/>
<sequence>MWDSSNAIVEVVGDFSSPPWTKRHLMTYCHIR</sequence>
<dbReference type="Proteomes" id="UP000030747">
    <property type="component" value="Unassembled WGS sequence"/>
</dbReference>
<protein>
    <submittedName>
        <fullName evidence="1">Uncharacterized protein</fullName>
    </submittedName>
</protein>
<proteinExistence type="predicted"/>
<feature type="non-terminal residue" evidence="1">
    <location>
        <position position="32"/>
    </location>
</feature>
<dbReference type="RefSeq" id="XP_013235106.1">
    <property type="nucleotide sequence ID" value="XM_013379652.1"/>
</dbReference>